<dbReference type="Gene3D" id="3.30.420.10">
    <property type="entry name" value="Ribonuclease H-like superfamily/Ribonuclease H"/>
    <property type="match status" value="1"/>
</dbReference>
<protein>
    <recommendedName>
        <fullName evidence="3">Histone-lysine N-methyltransferase SETMAR</fullName>
    </recommendedName>
</protein>
<gene>
    <name evidence="1" type="ORF">WH47_02456</name>
</gene>
<name>A0A0L7QWL8_9HYME</name>
<dbReference type="InterPro" id="IPR036397">
    <property type="entry name" value="RNaseH_sf"/>
</dbReference>
<proteinExistence type="predicted"/>
<dbReference type="GO" id="GO:0003676">
    <property type="term" value="F:nucleic acid binding"/>
    <property type="evidence" value="ECO:0007669"/>
    <property type="project" value="InterPro"/>
</dbReference>
<keyword evidence="2" id="KW-1185">Reference proteome</keyword>
<dbReference type="EMBL" id="KQ414710">
    <property type="protein sequence ID" value="KOC63007.1"/>
    <property type="molecule type" value="Genomic_DNA"/>
</dbReference>
<organism evidence="1 2">
    <name type="scientific">Habropoda laboriosa</name>
    <dbReference type="NCBI Taxonomy" id="597456"/>
    <lineage>
        <taxon>Eukaryota</taxon>
        <taxon>Metazoa</taxon>
        <taxon>Ecdysozoa</taxon>
        <taxon>Arthropoda</taxon>
        <taxon>Hexapoda</taxon>
        <taxon>Insecta</taxon>
        <taxon>Pterygota</taxon>
        <taxon>Neoptera</taxon>
        <taxon>Endopterygota</taxon>
        <taxon>Hymenoptera</taxon>
        <taxon>Apocrita</taxon>
        <taxon>Aculeata</taxon>
        <taxon>Apoidea</taxon>
        <taxon>Anthophila</taxon>
        <taxon>Apidae</taxon>
        <taxon>Habropoda</taxon>
    </lineage>
</organism>
<dbReference type="Proteomes" id="UP000053825">
    <property type="component" value="Unassembled WGS sequence"/>
</dbReference>
<evidence type="ECO:0008006" key="3">
    <source>
        <dbReference type="Google" id="ProtNLM"/>
    </source>
</evidence>
<evidence type="ECO:0000313" key="1">
    <source>
        <dbReference type="EMBL" id="KOC63007.1"/>
    </source>
</evidence>
<accession>A0A0L7QWL8</accession>
<sequence>MAVTRKITGRGGPIAWPARSLTPFDFYLWGHLKSSAYDNNTIDSLATLKNRIIVSYDKIRQLEFASITGMWN</sequence>
<dbReference type="AlphaFoldDB" id="A0A0L7QWL8"/>
<evidence type="ECO:0000313" key="2">
    <source>
        <dbReference type="Proteomes" id="UP000053825"/>
    </source>
</evidence>
<reference evidence="1 2" key="1">
    <citation type="submission" date="2015-07" db="EMBL/GenBank/DDBJ databases">
        <title>The genome of Habropoda laboriosa.</title>
        <authorList>
            <person name="Pan H."/>
            <person name="Kapheim K."/>
        </authorList>
    </citation>
    <scope>NUCLEOTIDE SEQUENCE [LARGE SCALE GENOMIC DNA]</scope>
    <source>
        <strain evidence="1">0110345459</strain>
    </source>
</reference>